<feature type="domain" description="Protein kinase" evidence="8">
    <location>
        <begin position="38"/>
        <end position="419"/>
    </location>
</feature>
<dbReference type="PROSITE" id="PS50011">
    <property type="entry name" value="PROTEIN_KINASE_DOM"/>
    <property type="match status" value="1"/>
</dbReference>
<evidence type="ECO:0000256" key="2">
    <source>
        <dbReference type="ARBA" id="ARBA00012513"/>
    </source>
</evidence>
<dbReference type="Pfam" id="PF00069">
    <property type="entry name" value="Pkinase"/>
    <property type="match status" value="1"/>
</dbReference>
<evidence type="ECO:0000313" key="10">
    <source>
        <dbReference type="Proteomes" id="UP000075243"/>
    </source>
</evidence>
<dbReference type="EMBL" id="KQ484040">
    <property type="protein sequence ID" value="KYP38070.1"/>
    <property type="molecule type" value="Genomic_DNA"/>
</dbReference>
<dbReference type="GO" id="GO:0005886">
    <property type="term" value="C:plasma membrane"/>
    <property type="evidence" value="ECO:0007669"/>
    <property type="project" value="UniProtKB-SubCell"/>
</dbReference>
<dbReference type="Pfam" id="PF07714">
    <property type="entry name" value="PK_Tyr_Ser-Thr"/>
    <property type="match status" value="1"/>
</dbReference>
<dbReference type="GO" id="GO:0004674">
    <property type="term" value="F:protein serine/threonine kinase activity"/>
    <property type="evidence" value="ECO:0007669"/>
    <property type="project" value="UniProtKB-EC"/>
</dbReference>
<reference evidence="9" key="1">
    <citation type="journal article" date="2012" name="Nat. Biotechnol.">
        <title>Draft genome sequence of pigeonpea (Cajanus cajan), an orphan legume crop of resource-poor farmers.</title>
        <authorList>
            <person name="Varshney R.K."/>
            <person name="Chen W."/>
            <person name="Li Y."/>
            <person name="Bharti A.K."/>
            <person name="Saxena R.K."/>
            <person name="Schlueter J.A."/>
            <person name="Donoghue M.T."/>
            <person name="Azam S."/>
            <person name="Fan G."/>
            <person name="Whaley A.M."/>
            <person name="Farmer A.D."/>
            <person name="Sheridan J."/>
            <person name="Iwata A."/>
            <person name="Tuteja R."/>
            <person name="Penmetsa R.V."/>
            <person name="Wu W."/>
            <person name="Upadhyaya H.D."/>
            <person name="Yang S.P."/>
            <person name="Shah T."/>
            <person name="Saxena K.B."/>
            <person name="Michael T."/>
            <person name="McCombie W.R."/>
            <person name="Yang B."/>
            <person name="Zhang G."/>
            <person name="Yang H."/>
            <person name="Wang J."/>
            <person name="Spillane C."/>
            <person name="Cook D.R."/>
            <person name="May G.D."/>
            <person name="Xu X."/>
            <person name="Jackson S.A."/>
        </authorList>
    </citation>
    <scope>NUCLEOTIDE SEQUENCE [LARGE SCALE GENOMIC DNA]</scope>
</reference>
<sequence length="419" mass="46572">MVSIPLFSGSSSTEDRILKWPNMKVFSYEELKSATNNFSPDTVIGEGGFGQVFKGWLNEKTLSPARPNSGFGMAVAIKKLNPESTQGFQEWQSAVNFLGNLTHPNLIKLLGYCWDDDELLLVYEFMPKGSLNNHLFRRNRNLRTLDWNTRIMIAIGAARALAFLHASEKQVIFRDFKSSHILLDKNYIAKISDFGLAKLGPAGGQSHVSTRFMGTLGYAAPEYMATGNSNLEPLSWNTRLKIAIGAARALAFLHASEKQAMYRDFKASHILLDGNYNAKISDFGLVKLGTFEGQSHVSTRILGTYGYVAPEYMATGHLSVKSDVYGFGVVLLEMLTGMRAIDTNRPTGQQNLVEWTKPLLSSKKKLKTIMDAKREGQYSPKAAMQAAQLTLKCLQPRPIQRPSMQNVLEELVAIEAIHP</sequence>
<dbReference type="EC" id="2.7.11.1" evidence="2"/>
<keyword evidence="3" id="KW-0472">Membrane</keyword>
<dbReference type="PANTHER" id="PTHR45621">
    <property type="entry name" value="OS01G0588500 PROTEIN-RELATED"/>
    <property type="match status" value="1"/>
</dbReference>
<dbReference type="AlphaFoldDB" id="A0A151R636"/>
<evidence type="ECO:0000256" key="7">
    <source>
        <dbReference type="ARBA" id="ARBA00022840"/>
    </source>
</evidence>
<dbReference type="InterPro" id="IPR011009">
    <property type="entry name" value="Kinase-like_dom_sf"/>
</dbReference>
<dbReference type="FunFam" id="1.10.510.10:FF:000051">
    <property type="entry name" value="Receptor-like serine/threonine-protein kinase ALE2"/>
    <property type="match status" value="1"/>
</dbReference>
<comment type="subcellular location">
    <subcellularLocation>
        <location evidence="1">Cell membrane</location>
    </subcellularLocation>
</comment>
<dbReference type="PIRSF" id="PIRSF000654">
    <property type="entry name" value="Integrin-linked_kinase"/>
    <property type="match status" value="1"/>
</dbReference>
<organism evidence="9 10">
    <name type="scientific">Cajanus cajan</name>
    <name type="common">Pigeon pea</name>
    <name type="synonym">Cajanus indicus</name>
    <dbReference type="NCBI Taxonomy" id="3821"/>
    <lineage>
        <taxon>Eukaryota</taxon>
        <taxon>Viridiplantae</taxon>
        <taxon>Streptophyta</taxon>
        <taxon>Embryophyta</taxon>
        <taxon>Tracheophyta</taxon>
        <taxon>Spermatophyta</taxon>
        <taxon>Magnoliopsida</taxon>
        <taxon>eudicotyledons</taxon>
        <taxon>Gunneridae</taxon>
        <taxon>Pentapetalae</taxon>
        <taxon>rosids</taxon>
        <taxon>fabids</taxon>
        <taxon>Fabales</taxon>
        <taxon>Fabaceae</taxon>
        <taxon>Papilionoideae</taxon>
        <taxon>50 kb inversion clade</taxon>
        <taxon>NPAAA clade</taxon>
        <taxon>indigoferoid/millettioid clade</taxon>
        <taxon>Phaseoleae</taxon>
        <taxon>Cajanus</taxon>
    </lineage>
</organism>
<name>A0A151R636_CAJCA</name>
<dbReference type="Gramene" id="C.cajan_40951.t">
    <property type="protein sequence ID" value="C.cajan_40951.t"/>
    <property type="gene ID" value="C.cajan_40951"/>
</dbReference>
<evidence type="ECO:0000256" key="5">
    <source>
        <dbReference type="ARBA" id="ARBA00022741"/>
    </source>
</evidence>
<dbReference type="FunFam" id="3.30.200.20:FF:000228">
    <property type="entry name" value="Serine/threonine-protein kinase BIK1"/>
    <property type="match status" value="1"/>
</dbReference>
<evidence type="ECO:0000313" key="9">
    <source>
        <dbReference type="EMBL" id="KYP38070.1"/>
    </source>
</evidence>
<dbReference type="InterPro" id="IPR000719">
    <property type="entry name" value="Prot_kinase_dom"/>
</dbReference>
<evidence type="ECO:0000256" key="3">
    <source>
        <dbReference type="ARBA" id="ARBA00022475"/>
    </source>
</evidence>
<protein>
    <recommendedName>
        <fullName evidence="2">non-specific serine/threonine protein kinase</fullName>
        <ecNumber evidence="2">2.7.11.1</ecNumber>
    </recommendedName>
</protein>
<dbReference type="Proteomes" id="UP000075243">
    <property type="component" value="Unassembled WGS sequence"/>
</dbReference>
<evidence type="ECO:0000256" key="1">
    <source>
        <dbReference type="ARBA" id="ARBA00004236"/>
    </source>
</evidence>
<proteinExistence type="predicted"/>
<dbReference type="GO" id="GO:0005524">
    <property type="term" value="F:ATP binding"/>
    <property type="evidence" value="ECO:0007669"/>
    <property type="project" value="UniProtKB-KW"/>
</dbReference>
<dbReference type="OMA" id="DWNTRIM"/>
<evidence type="ECO:0000259" key="8">
    <source>
        <dbReference type="PROSITE" id="PS50011"/>
    </source>
</evidence>
<keyword evidence="6" id="KW-0418">Kinase</keyword>
<keyword evidence="4" id="KW-0808">Transferase</keyword>
<keyword evidence="3" id="KW-1003">Cell membrane</keyword>
<dbReference type="InterPro" id="IPR001245">
    <property type="entry name" value="Ser-Thr/Tyr_kinase_cat_dom"/>
</dbReference>
<keyword evidence="10" id="KW-1185">Reference proteome</keyword>
<dbReference type="Gene3D" id="3.30.200.20">
    <property type="entry name" value="Phosphorylase Kinase, domain 1"/>
    <property type="match status" value="1"/>
</dbReference>
<evidence type="ECO:0000256" key="4">
    <source>
        <dbReference type="ARBA" id="ARBA00022679"/>
    </source>
</evidence>
<gene>
    <name evidence="9" type="ORF">KK1_040694</name>
</gene>
<evidence type="ECO:0000256" key="6">
    <source>
        <dbReference type="ARBA" id="ARBA00022777"/>
    </source>
</evidence>
<keyword evidence="5" id="KW-0547">Nucleotide-binding</keyword>
<dbReference type="SUPFAM" id="SSF56112">
    <property type="entry name" value="Protein kinase-like (PK-like)"/>
    <property type="match status" value="2"/>
</dbReference>
<dbReference type="InterPro" id="IPR050823">
    <property type="entry name" value="Plant_Ser_Thr_Prot_Kinase"/>
</dbReference>
<keyword evidence="7" id="KW-0067">ATP-binding</keyword>
<dbReference type="Gene3D" id="1.10.510.10">
    <property type="entry name" value="Transferase(Phosphotransferase) domain 1"/>
    <property type="match status" value="2"/>
</dbReference>
<accession>A0A151R636</accession>